<dbReference type="GO" id="GO:0016747">
    <property type="term" value="F:acyltransferase activity, transferring groups other than amino-acyl groups"/>
    <property type="evidence" value="ECO:0007669"/>
    <property type="project" value="InterPro"/>
</dbReference>
<dbReference type="InterPro" id="IPR000182">
    <property type="entry name" value="GNAT_dom"/>
</dbReference>
<dbReference type="InterPro" id="IPR016181">
    <property type="entry name" value="Acyl_CoA_acyltransferase"/>
</dbReference>
<accession>A0A7X2TLK1</accession>
<gene>
    <name evidence="2" type="ORF">FYJ57_04670</name>
</gene>
<feature type="domain" description="N-acetyltransferase" evidence="1">
    <location>
        <begin position="26"/>
        <end position="196"/>
    </location>
</feature>
<keyword evidence="2" id="KW-0808">Transferase</keyword>
<name>A0A7X2TLK1_9FIRM</name>
<sequence length="196" mass="22196">MSELNYKHKGVFSMSDQFNLSSVPSFSISRISPEDLPTVLDCMNEIYRELPEKSWFSMDEREDLIRYMTVSGFGLKAEAVAADGRKELAAVFVARTSDLGDENLGSYLEPDDLQLSLVAHMEIVMVRSSYRGNGLQKKLMEAAEEQLRSAGFRWLMGTAHPDNVYSVHNFEQLGYKLVTKALKYGGLARYIFCKKI</sequence>
<dbReference type="AlphaFoldDB" id="A0A7X2TLK1"/>
<keyword evidence="3" id="KW-1185">Reference proteome</keyword>
<dbReference type="Pfam" id="PF00583">
    <property type="entry name" value="Acetyltransf_1"/>
    <property type="match status" value="1"/>
</dbReference>
<proteinExistence type="predicted"/>
<organism evidence="2 3">
    <name type="scientific">Oliverpabstia intestinalis</name>
    <dbReference type="NCBI Taxonomy" id="2606633"/>
    <lineage>
        <taxon>Bacteria</taxon>
        <taxon>Bacillati</taxon>
        <taxon>Bacillota</taxon>
        <taxon>Clostridia</taxon>
        <taxon>Lachnospirales</taxon>
        <taxon>Lachnospiraceae</taxon>
        <taxon>Oliverpabstia</taxon>
    </lineage>
</organism>
<reference evidence="2 3" key="1">
    <citation type="submission" date="2019-08" db="EMBL/GenBank/DDBJ databases">
        <title>In-depth cultivation of the pig gut microbiome towards novel bacterial diversity and tailored functional studies.</title>
        <authorList>
            <person name="Wylensek D."/>
            <person name="Hitch T.C.A."/>
            <person name="Clavel T."/>
        </authorList>
    </citation>
    <scope>NUCLEOTIDE SEQUENCE [LARGE SCALE GENOMIC DNA]</scope>
    <source>
        <strain evidence="2 3">BSM-380-WT-5A</strain>
    </source>
</reference>
<protein>
    <submittedName>
        <fullName evidence="2">GNAT family N-acetyltransferase</fullName>
    </submittedName>
</protein>
<dbReference type="SUPFAM" id="SSF55729">
    <property type="entry name" value="Acyl-CoA N-acyltransferases (Nat)"/>
    <property type="match status" value="1"/>
</dbReference>
<evidence type="ECO:0000259" key="1">
    <source>
        <dbReference type="PROSITE" id="PS51186"/>
    </source>
</evidence>
<evidence type="ECO:0000313" key="2">
    <source>
        <dbReference type="EMBL" id="MST66040.1"/>
    </source>
</evidence>
<evidence type="ECO:0000313" key="3">
    <source>
        <dbReference type="Proteomes" id="UP000440513"/>
    </source>
</evidence>
<dbReference type="PROSITE" id="PS51186">
    <property type="entry name" value="GNAT"/>
    <property type="match status" value="1"/>
</dbReference>
<dbReference type="Proteomes" id="UP000440513">
    <property type="component" value="Unassembled WGS sequence"/>
</dbReference>
<comment type="caution">
    <text evidence="2">The sequence shown here is derived from an EMBL/GenBank/DDBJ whole genome shotgun (WGS) entry which is preliminary data.</text>
</comment>
<dbReference type="EMBL" id="VUMS01000007">
    <property type="protein sequence ID" value="MST66040.1"/>
    <property type="molecule type" value="Genomic_DNA"/>
</dbReference>
<dbReference type="Gene3D" id="3.40.630.30">
    <property type="match status" value="1"/>
</dbReference>
<dbReference type="CDD" id="cd04301">
    <property type="entry name" value="NAT_SF"/>
    <property type="match status" value="1"/>
</dbReference>